<protein>
    <recommendedName>
        <fullName evidence="5">Ig-like domain-containing protein</fullName>
    </recommendedName>
</protein>
<reference evidence="6" key="1">
    <citation type="submission" date="2020-11" db="EMBL/GenBank/DDBJ databases">
        <authorList>
            <person name="Tran Van P."/>
        </authorList>
    </citation>
    <scope>NUCLEOTIDE SEQUENCE</scope>
</reference>
<keyword evidence="1" id="KW-0732">Signal</keyword>
<evidence type="ECO:0000256" key="1">
    <source>
        <dbReference type="ARBA" id="ARBA00022729"/>
    </source>
</evidence>
<dbReference type="InterPro" id="IPR036179">
    <property type="entry name" value="Ig-like_dom_sf"/>
</dbReference>
<proteinExistence type="predicted"/>
<keyword evidence="3" id="KW-0393">Immunoglobulin domain</keyword>
<dbReference type="InterPro" id="IPR013783">
    <property type="entry name" value="Ig-like_fold"/>
</dbReference>
<dbReference type="EMBL" id="OC001304">
    <property type="protein sequence ID" value="CAD7259609.1"/>
    <property type="molecule type" value="Genomic_DNA"/>
</dbReference>
<name>A0A7R9ASG9_TIMSH</name>
<dbReference type="InterPro" id="IPR003599">
    <property type="entry name" value="Ig_sub"/>
</dbReference>
<evidence type="ECO:0000256" key="3">
    <source>
        <dbReference type="ARBA" id="ARBA00023319"/>
    </source>
</evidence>
<evidence type="ECO:0000256" key="2">
    <source>
        <dbReference type="ARBA" id="ARBA00023157"/>
    </source>
</evidence>
<keyword evidence="2" id="KW-1015">Disulfide bond</keyword>
<dbReference type="CDD" id="cd00096">
    <property type="entry name" value="Ig"/>
    <property type="match status" value="1"/>
</dbReference>
<evidence type="ECO:0000313" key="6">
    <source>
        <dbReference type="EMBL" id="CAD7259609.1"/>
    </source>
</evidence>
<dbReference type="Gene3D" id="2.60.40.10">
    <property type="entry name" value="Immunoglobulins"/>
    <property type="match status" value="1"/>
</dbReference>
<dbReference type="SMART" id="SM00408">
    <property type="entry name" value="IGc2"/>
    <property type="match status" value="1"/>
</dbReference>
<accession>A0A7R9ASG9</accession>
<dbReference type="InterPro" id="IPR050958">
    <property type="entry name" value="Cell_Adh-Cytoskel_Orgn"/>
</dbReference>
<evidence type="ECO:0000256" key="4">
    <source>
        <dbReference type="SAM" id="MobiDB-lite"/>
    </source>
</evidence>
<evidence type="ECO:0000259" key="5">
    <source>
        <dbReference type="PROSITE" id="PS50835"/>
    </source>
</evidence>
<dbReference type="SUPFAM" id="SSF48726">
    <property type="entry name" value="Immunoglobulin"/>
    <property type="match status" value="1"/>
</dbReference>
<dbReference type="SMART" id="SM00409">
    <property type="entry name" value="IG"/>
    <property type="match status" value="1"/>
</dbReference>
<sequence>MQLFLTGSKMGCTKEEAKIEMGGADNRKCSMKPPVLANLRTNITINRTERIRLACKAKSGMPIPSLQWYKEGKRLLPNVRIRIVVKKIGGTVVWWSVHLATALRVLGSIPGWYLGRKRSILVIKKAEPEDSGVYECRATSATGDVVSSTSRVMVLSPESTTTTKAEPCTCAEGFKGLRCAEKDVSNKSSTVDRPVNVKSDQPRRTPYHVCPPVWMLTGGCGQYKQTHDPSLARAVSGEEGFTPLFNLQSTTASYYPFGLYALSTNYANVLGIGKVELEEVNPHVRGGRVKNHLGKTIPSSPDRDSNLDLPVLSSRAQYD</sequence>
<feature type="domain" description="Ig-like" evidence="5">
    <location>
        <begin position="33"/>
        <end position="153"/>
    </location>
</feature>
<dbReference type="Pfam" id="PF13927">
    <property type="entry name" value="Ig_3"/>
    <property type="match status" value="1"/>
</dbReference>
<gene>
    <name evidence="6" type="ORF">TSIB3V08_LOCUS3813</name>
</gene>
<dbReference type="InterPro" id="IPR007110">
    <property type="entry name" value="Ig-like_dom"/>
</dbReference>
<dbReference type="PANTHER" id="PTHR45080">
    <property type="entry name" value="CONTACTIN 5"/>
    <property type="match status" value="1"/>
</dbReference>
<dbReference type="GO" id="GO:0007156">
    <property type="term" value="P:homophilic cell adhesion via plasma membrane adhesion molecules"/>
    <property type="evidence" value="ECO:0007669"/>
    <property type="project" value="TreeGrafter"/>
</dbReference>
<dbReference type="InterPro" id="IPR003598">
    <property type="entry name" value="Ig_sub2"/>
</dbReference>
<dbReference type="PROSITE" id="PS50835">
    <property type="entry name" value="IG_LIKE"/>
    <property type="match status" value="1"/>
</dbReference>
<dbReference type="PANTHER" id="PTHR45080:SF8">
    <property type="entry name" value="IG-LIKE DOMAIN-CONTAINING PROTEIN"/>
    <property type="match status" value="1"/>
</dbReference>
<feature type="region of interest" description="Disordered" evidence="4">
    <location>
        <begin position="286"/>
        <end position="319"/>
    </location>
</feature>
<organism evidence="6">
    <name type="scientific">Timema shepardi</name>
    <name type="common">Walking stick</name>
    <dbReference type="NCBI Taxonomy" id="629360"/>
    <lineage>
        <taxon>Eukaryota</taxon>
        <taxon>Metazoa</taxon>
        <taxon>Ecdysozoa</taxon>
        <taxon>Arthropoda</taxon>
        <taxon>Hexapoda</taxon>
        <taxon>Insecta</taxon>
        <taxon>Pterygota</taxon>
        <taxon>Neoptera</taxon>
        <taxon>Polyneoptera</taxon>
        <taxon>Phasmatodea</taxon>
        <taxon>Timematodea</taxon>
        <taxon>Timematoidea</taxon>
        <taxon>Timematidae</taxon>
        <taxon>Timema</taxon>
    </lineage>
</organism>
<dbReference type="GO" id="GO:0005886">
    <property type="term" value="C:plasma membrane"/>
    <property type="evidence" value="ECO:0007669"/>
    <property type="project" value="TreeGrafter"/>
</dbReference>
<dbReference type="AlphaFoldDB" id="A0A7R9ASG9"/>